<sequence>MRKLLLFFFLLNFAVAQEYLIKVATIAPEGSTWINVLREYDAQIRKESNGRLGFKIYAGGVAGDEIDVLKKIRIGQYHAGGFTGVGIGEIAPNLRVLDSPFLFKS</sequence>
<dbReference type="NCBIfam" id="NF037995">
    <property type="entry name" value="TRAP_S1"/>
    <property type="match status" value="1"/>
</dbReference>
<organism evidence="3 4">
    <name type="scientific">Kryptobacter tengchongensis</name>
    <dbReference type="NCBI Taxonomy" id="1643429"/>
    <lineage>
        <taxon>Bacteria</taxon>
        <taxon>Pseudomonadati</taxon>
        <taxon>Candidatus Kryptoniota</taxon>
        <taxon>Candidatus Kryptobacter</taxon>
    </lineage>
</organism>
<keyword evidence="4" id="KW-1185">Reference proteome</keyword>
<dbReference type="InterPro" id="IPR018389">
    <property type="entry name" value="DctP_fam"/>
</dbReference>
<gene>
    <name evidence="3" type="ORF">JGI24_00946</name>
</gene>
<feature type="chain" id="PRO_5024821966" evidence="2">
    <location>
        <begin position="17"/>
        <end position="105"/>
    </location>
</feature>
<dbReference type="Pfam" id="PF03480">
    <property type="entry name" value="DctP"/>
    <property type="match status" value="1"/>
</dbReference>
<dbReference type="GO" id="GO:0055085">
    <property type="term" value="P:transmembrane transport"/>
    <property type="evidence" value="ECO:0007669"/>
    <property type="project" value="InterPro"/>
</dbReference>
<evidence type="ECO:0000256" key="1">
    <source>
        <dbReference type="ARBA" id="ARBA00022729"/>
    </source>
</evidence>
<proteinExistence type="predicted"/>
<name>A0A656D6V9_KRYT1</name>
<protein>
    <submittedName>
        <fullName evidence="3">Extracellular solute-binding protein, family 7</fullName>
    </submittedName>
</protein>
<dbReference type="Gene3D" id="3.40.190.170">
    <property type="entry name" value="Bacterial extracellular solute-binding protein, family 7"/>
    <property type="match status" value="1"/>
</dbReference>
<keyword evidence="1 2" id="KW-0732">Signal</keyword>
<evidence type="ECO:0000256" key="2">
    <source>
        <dbReference type="SAM" id="SignalP"/>
    </source>
</evidence>
<dbReference type="AlphaFoldDB" id="A0A656D6V9"/>
<dbReference type="RefSeq" id="WP_200753881.1">
    <property type="nucleotide sequence ID" value="NZ_CZVU01000036.1"/>
</dbReference>
<reference evidence="3 4" key="1">
    <citation type="submission" date="2015-11" db="EMBL/GenBank/DDBJ databases">
        <authorList>
            <person name="Varghese N."/>
        </authorList>
    </citation>
    <scope>NUCLEOTIDE SEQUENCE [LARGE SCALE GENOMIC DNA]</scope>
    <source>
        <strain evidence="3 4">JGI-24</strain>
    </source>
</reference>
<accession>A0A656D6V9</accession>
<feature type="non-terminal residue" evidence="3">
    <location>
        <position position="105"/>
    </location>
</feature>
<dbReference type="EMBL" id="CZVU01000036">
    <property type="protein sequence ID" value="CUT01461.1"/>
    <property type="molecule type" value="Genomic_DNA"/>
</dbReference>
<feature type="signal peptide" evidence="2">
    <location>
        <begin position="1"/>
        <end position="16"/>
    </location>
</feature>
<dbReference type="InterPro" id="IPR038404">
    <property type="entry name" value="TRAP_DctP_sf"/>
</dbReference>
<evidence type="ECO:0000313" key="3">
    <source>
        <dbReference type="EMBL" id="CUT01461.1"/>
    </source>
</evidence>
<dbReference type="Proteomes" id="UP000243065">
    <property type="component" value="Unassembled WGS sequence"/>
</dbReference>
<evidence type="ECO:0000313" key="4">
    <source>
        <dbReference type="Proteomes" id="UP000243065"/>
    </source>
</evidence>